<reference evidence="4" key="1">
    <citation type="submission" date="2022-01" db="EMBL/GenBank/DDBJ databases">
        <authorList>
            <person name="King R."/>
        </authorList>
    </citation>
    <scope>NUCLEOTIDE SEQUENCE</scope>
</reference>
<evidence type="ECO:0000256" key="2">
    <source>
        <dbReference type="SAM" id="MobiDB-lite"/>
    </source>
</evidence>
<evidence type="ECO:0000259" key="3">
    <source>
        <dbReference type="Pfam" id="PF05347"/>
    </source>
</evidence>
<feature type="region of interest" description="Disordered" evidence="2">
    <location>
        <begin position="102"/>
        <end position="155"/>
    </location>
</feature>
<evidence type="ECO:0000313" key="5">
    <source>
        <dbReference type="Proteomes" id="UP001153712"/>
    </source>
</evidence>
<dbReference type="PANTHER" id="PTHR21024">
    <property type="entry name" value="GROWTH HORMONE-INDUCIBLE SOLUBLE PROTEIN-RELATED"/>
    <property type="match status" value="1"/>
</dbReference>
<feature type="domain" description="Complex 1 LYR protein" evidence="3">
    <location>
        <begin position="6"/>
        <end position="58"/>
    </location>
</feature>
<comment type="similarity">
    <text evidence="1">Belongs to the complex I LYR family.</text>
</comment>
<sequence>MSQRSRVINLYKTFLNLSKDWPKGRDHFRRGLHKSFSKNKDEKDPDNIEKMIKHGEFVVKEIETLYMLKKYRTLKKHTFSNAGEKSFDQFGAISSRIAPGQLALNRKFDRDSPEPPEPPSETPPSFAHANSPAKIASERSKIRVGETAPDVTIEP</sequence>
<dbReference type="InterPro" id="IPR052000">
    <property type="entry name" value="ETFRF1"/>
</dbReference>
<name>A0A9N9TXQ4_PHYSR</name>
<accession>A0A9N9TXQ4</accession>
<dbReference type="Proteomes" id="UP001153712">
    <property type="component" value="Chromosome 8"/>
</dbReference>
<dbReference type="InterPro" id="IPR045296">
    <property type="entry name" value="Complex1_LYR_ETFRF1_LYRM5"/>
</dbReference>
<dbReference type="CDD" id="cd20265">
    <property type="entry name" value="Complex1_LYR_ETFRF1_LYRM5"/>
    <property type="match status" value="1"/>
</dbReference>
<dbReference type="AlphaFoldDB" id="A0A9N9TXQ4"/>
<dbReference type="OrthoDB" id="10258445at2759"/>
<dbReference type="GO" id="GO:0090324">
    <property type="term" value="P:negative regulation of oxidative phosphorylation"/>
    <property type="evidence" value="ECO:0007669"/>
    <property type="project" value="InterPro"/>
</dbReference>
<dbReference type="GO" id="GO:0022904">
    <property type="term" value="P:respiratory electron transport chain"/>
    <property type="evidence" value="ECO:0007669"/>
    <property type="project" value="TreeGrafter"/>
</dbReference>
<dbReference type="InterPro" id="IPR008011">
    <property type="entry name" value="Complex1_LYR_dom"/>
</dbReference>
<organism evidence="4 5">
    <name type="scientific">Phyllotreta striolata</name>
    <name type="common">Striped flea beetle</name>
    <name type="synonym">Crioceris striolata</name>
    <dbReference type="NCBI Taxonomy" id="444603"/>
    <lineage>
        <taxon>Eukaryota</taxon>
        <taxon>Metazoa</taxon>
        <taxon>Ecdysozoa</taxon>
        <taxon>Arthropoda</taxon>
        <taxon>Hexapoda</taxon>
        <taxon>Insecta</taxon>
        <taxon>Pterygota</taxon>
        <taxon>Neoptera</taxon>
        <taxon>Endopterygota</taxon>
        <taxon>Coleoptera</taxon>
        <taxon>Polyphaga</taxon>
        <taxon>Cucujiformia</taxon>
        <taxon>Chrysomeloidea</taxon>
        <taxon>Chrysomelidae</taxon>
        <taxon>Galerucinae</taxon>
        <taxon>Alticini</taxon>
        <taxon>Phyllotreta</taxon>
    </lineage>
</organism>
<keyword evidence="5" id="KW-1185">Reference proteome</keyword>
<evidence type="ECO:0000313" key="4">
    <source>
        <dbReference type="EMBL" id="CAG9864325.1"/>
    </source>
</evidence>
<evidence type="ECO:0000256" key="1">
    <source>
        <dbReference type="ARBA" id="ARBA00009508"/>
    </source>
</evidence>
<dbReference type="GO" id="GO:0005739">
    <property type="term" value="C:mitochondrion"/>
    <property type="evidence" value="ECO:0007669"/>
    <property type="project" value="TreeGrafter"/>
</dbReference>
<dbReference type="Pfam" id="PF05347">
    <property type="entry name" value="Complex1_LYR"/>
    <property type="match status" value="1"/>
</dbReference>
<protein>
    <recommendedName>
        <fullName evidence="3">Complex 1 LYR protein domain-containing protein</fullName>
    </recommendedName>
</protein>
<dbReference type="EMBL" id="OU900101">
    <property type="protein sequence ID" value="CAG9864325.1"/>
    <property type="molecule type" value="Genomic_DNA"/>
</dbReference>
<gene>
    <name evidence="4" type="ORF">PHYEVI_LOCUS10582</name>
</gene>
<proteinExistence type="inferred from homology"/>
<dbReference type="PANTHER" id="PTHR21024:SF0">
    <property type="entry name" value="ELECTRON TRANSFER FLAVOPROTEIN REGULATORY FACTOR 1"/>
    <property type="match status" value="1"/>
</dbReference>